<organism evidence="1 2">
    <name type="scientific">Neiella litorisoli</name>
    <dbReference type="NCBI Taxonomy" id="2771431"/>
    <lineage>
        <taxon>Bacteria</taxon>
        <taxon>Pseudomonadati</taxon>
        <taxon>Pseudomonadota</taxon>
        <taxon>Gammaproteobacteria</taxon>
        <taxon>Alteromonadales</taxon>
        <taxon>Echinimonadaceae</taxon>
        <taxon>Neiella</taxon>
    </lineage>
</organism>
<keyword evidence="2" id="KW-1185">Reference proteome</keyword>
<evidence type="ECO:0000313" key="2">
    <source>
        <dbReference type="Proteomes" id="UP000638014"/>
    </source>
</evidence>
<reference evidence="1" key="1">
    <citation type="submission" date="2020-09" db="EMBL/GenBank/DDBJ databases">
        <title>A novel bacterium of genus Neiella, isolated from South China Sea.</title>
        <authorList>
            <person name="Huang H."/>
            <person name="Mo K."/>
            <person name="Hu Y."/>
        </authorList>
    </citation>
    <scope>NUCLEOTIDE SEQUENCE</scope>
    <source>
        <strain evidence="1">HB171785</strain>
    </source>
</reference>
<evidence type="ECO:0000313" key="1">
    <source>
        <dbReference type="EMBL" id="MBD1390847.1"/>
    </source>
</evidence>
<dbReference type="InterPro" id="IPR014985">
    <property type="entry name" value="WbqC"/>
</dbReference>
<name>A0A8J6QV40_9GAMM</name>
<protein>
    <submittedName>
        <fullName evidence="1">WbqC family protein</fullName>
    </submittedName>
</protein>
<sequence>MKIAIMQPYVFPYIGYFQLINAVDRFVVHDDVQWIKGGWINRNRILVQGKAHYITFPLKKDSTLLAINERQLSADCDQHKAKILRQIQGAYGKAPYYQQAIDVVAQSLATPLTNMALFATHTLQTCCQYLAINTEFVTSSQLAKNNALHGQNRVLELNQLMAASHYINPIGGTALYNRDDFAKRHIKLSFLQPSNIVYQQVGNHQFVPFLSIIDVMMNNSVEQIRGYLAEFELV</sequence>
<dbReference type="Proteomes" id="UP000638014">
    <property type="component" value="Unassembled WGS sequence"/>
</dbReference>
<comment type="caution">
    <text evidence="1">The sequence shown here is derived from an EMBL/GenBank/DDBJ whole genome shotgun (WGS) entry which is preliminary data.</text>
</comment>
<gene>
    <name evidence="1" type="ORF">IC617_15550</name>
</gene>
<accession>A0A8J6QV40</accession>
<dbReference type="RefSeq" id="WP_191145908.1">
    <property type="nucleotide sequence ID" value="NZ_JACXAF010000023.1"/>
</dbReference>
<dbReference type="Pfam" id="PF08889">
    <property type="entry name" value="WbqC"/>
    <property type="match status" value="1"/>
</dbReference>
<dbReference type="AlphaFoldDB" id="A0A8J6QV40"/>
<dbReference type="EMBL" id="JACXAF010000023">
    <property type="protein sequence ID" value="MBD1390847.1"/>
    <property type="molecule type" value="Genomic_DNA"/>
</dbReference>
<proteinExistence type="predicted"/>